<dbReference type="SUPFAM" id="SSF109998">
    <property type="entry name" value="Triger factor/SurA peptide-binding domain-like"/>
    <property type="match status" value="1"/>
</dbReference>
<dbReference type="NCBIfam" id="TIGR00115">
    <property type="entry name" value="tig"/>
    <property type="match status" value="1"/>
</dbReference>
<evidence type="ECO:0000313" key="3">
    <source>
        <dbReference type="Proteomes" id="UP000664265"/>
    </source>
</evidence>
<dbReference type="InterPro" id="IPR036611">
    <property type="entry name" value="Trigger_fac_ribosome-bd_sf"/>
</dbReference>
<dbReference type="RefSeq" id="WP_107582133.1">
    <property type="nucleotide sequence ID" value="NZ_JAERMS010000028.1"/>
</dbReference>
<gene>
    <name evidence="2" type="primary">tig</name>
    <name evidence="2" type="ORF">JHU38_08665</name>
</gene>
<dbReference type="EMBL" id="JAERMS010000028">
    <property type="protein sequence ID" value="MBO1363838.1"/>
    <property type="molecule type" value="Genomic_DNA"/>
</dbReference>
<dbReference type="PANTHER" id="PTHR30560">
    <property type="entry name" value="TRIGGER FACTOR CHAPERONE AND PEPTIDYL-PROLYL CIS/TRANS ISOMERASE"/>
    <property type="match status" value="1"/>
</dbReference>
<dbReference type="InterPro" id="IPR037041">
    <property type="entry name" value="Trigger_fac_C_sf"/>
</dbReference>
<evidence type="ECO:0000259" key="1">
    <source>
        <dbReference type="Pfam" id="PF05697"/>
    </source>
</evidence>
<keyword evidence="3" id="KW-1185">Reference proteome</keyword>
<dbReference type="InterPro" id="IPR008881">
    <property type="entry name" value="Trigger_fac_ribosome-bd_bac"/>
</dbReference>
<dbReference type="Proteomes" id="UP000664265">
    <property type="component" value="Unassembled WGS sequence"/>
</dbReference>
<proteinExistence type="predicted"/>
<dbReference type="InterPro" id="IPR005215">
    <property type="entry name" value="Trig_fac"/>
</dbReference>
<dbReference type="Gene3D" id="3.30.70.1050">
    <property type="entry name" value="Trigger factor ribosome-binding domain"/>
    <property type="match status" value="1"/>
</dbReference>
<dbReference type="EC" id="5.2.1.8" evidence="2"/>
<sequence>MNISFENPDKINGLLTITVEEADYKDNVEKTLKDYRKKANIPGFRPGMVPMGLIKRQVGTSVKMDAINKLVGEQIYKYVQDNKIQMLGEPLPSEKQEAQDLEKEAPYTFMFDIAVAPEFKIELNGKNKIDYYNIKVDDKLIDRQVEMFASRSGSYEKVETFEGNDMLKGDLRELDEQGNTLEVGVTVEAAAIMPNYIKVDDQKKLFDGAKLGDIITFNPRKAYPDNDTEVSSLLNVDRNEVAKHTGDFSFQVTEIQRYKSHEVNQELFDQVFGKDVVKSEEEFRGKIAEGLKAQLVTDSDYRFILDVRAYCEKKVGELTYPEALLKRVMLNNNKERGQEFVEKNFANSIKELTWHLIKEQLVAAHNIKVEDADIKEAARETARVQFAQYGMNNVPDDYVNNYADEMLKKRENVDGFVDRAIDRKLIAALKAVVKLNEIEISLDDFNKMMEETEK</sequence>
<keyword evidence="2" id="KW-0413">Isomerase</keyword>
<accession>A0ABS3M6N7</accession>
<dbReference type="Gene3D" id="1.10.3120.10">
    <property type="entry name" value="Trigger factor, C-terminal domain"/>
    <property type="match status" value="1"/>
</dbReference>
<protein>
    <submittedName>
        <fullName evidence="2">Trigger factor</fullName>
        <ecNumber evidence="2">5.2.1.8</ecNumber>
    </submittedName>
</protein>
<reference evidence="2 3" key="1">
    <citation type="submission" date="2021-01" db="EMBL/GenBank/DDBJ databases">
        <title>Prevotella A2931 sp. nov.</title>
        <authorList>
            <person name="Buhl M."/>
            <person name="Oberhettinger P."/>
        </authorList>
    </citation>
    <scope>NUCLEOTIDE SEQUENCE [LARGE SCALE GENOMIC DNA]</scope>
    <source>
        <strain evidence="2 3">A2931</strain>
    </source>
</reference>
<dbReference type="Pfam" id="PF05697">
    <property type="entry name" value="Trigger_N"/>
    <property type="match status" value="1"/>
</dbReference>
<feature type="domain" description="Trigger factor ribosome-binding bacterial" evidence="1">
    <location>
        <begin position="1"/>
        <end position="147"/>
    </location>
</feature>
<dbReference type="SUPFAM" id="SSF102735">
    <property type="entry name" value="Trigger factor ribosome-binding domain"/>
    <property type="match status" value="1"/>
</dbReference>
<dbReference type="InterPro" id="IPR027304">
    <property type="entry name" value="Trigger_fact/SurA_dom_sf"/>
</dbReference>
<dbReference type="GO" id="GO:0003755">
    <property type="term" value="F:peptidyl-prolyl cis-trans isomerase activity"/>
    <property type="evidence" value="ECO:0007669"/>
    <property type="project" value="UniProtKB-EC"/>
</dbReference>
<organism evidence="2 3">
    <name type="scientific">Prevotella illustrans</name>
    <dbReference type="NCBI Taxonomy" id="2800387"/>
    <lineage>
        <taxon>Bacteria</taxon>
        <taxon>Pseudomonadati</taxon>
        <taxon>Bacteroidota</taxon>
        <taxon>Bacteroidia</taxon>
        <taxon>Bacteroidales</taxon>
        <taxon>Prevotellaceae</taxon>
        <taxon>Prevotella</taxon>
    </lineage>
</organism>
<comment type="caution">
    <text evidence="2">The sequence shown here is derived from an EMBL/GenBank/DDBJ whole genome shotgun (WGS) entry which is preliminary data.</text>
</comment>
<dbReference type="PIRSF" id="PIRSF003095">
    <property type="entry name" value="Trigger_factor"/>
    <property type="match status" value="1"/>
</dbReference>
<evidence type="ECO:0000313" key="2">
    <source>
        <dbReference type="EMBL" id="MBO1363838.1"/>
    </source>
</evidence>
<dbReference type="PANTHER" id="PTHR30560:SF3">
    <property type="entry name" value="TRIGGER FACTOR-LIKE PROTEIN TIG, CHLOROPLASTIC"/>
    <property type="match status" value="1"/>
</dbReference>
<name>A0ABS3M6N7_9BACT</name>